<feature type="chain" id="PRO_5009523632" description="Transporter" evidence="8">
    <location>
        <begin position="21"/>
        <end position="451"/>
    </location>
</feature>
<comment type="similarity">
    <text evidence="2">Belongs to the outer membrane factor (OMF) (TC 1.B.17) family.</text>
</comment>
<evidence type="ECO:0000256" key="5">
    <source>
        <dbReference type="ARBA" id="ARBA00022692"/>
    </source>
</evidence>
<comment type="caution">
    <text evidence="9">The sequence shown here is derived from an EMBL/GenBank/DDBJ whole genome shotgun (WGS) entry which is preliminary data.</text>
</comment>
<organism evidence="9 10">
    <name type="scientific">Handelsmanbacteria sp. (strain RIFCSPLOWO2_12_FULL_64_10)</name>
    <dbReference type="NCBI Taxonomy" id="1817868"/>
    <lineage>
        <taxon>Bacteria</taxon>
        <taxon>Candidatus Handelsmaniibacteriota</taxon>
    </lineage>
</organism>
<keyword evidence="3" id="KW-0813">Transport</keyword>
<dbReference type="PANTHER" id="PTHR30026:SF20">
    <property type="entry name" value="OUTER MEMBRANE PROTEIN TOLC"/>
    <property type="match status" value="1"/>
</dbReference>
<evidence type="ECO:0000256" key="4">
    <source>
        <dbReference type="ARBA" id="ARBA00022452"/>
    </source>
</evidence>
<dbReference type="GO" id="GO:0015562">
    <property type="term" value="F:efflux transmembrane transporter activity"/>
    <property type="evidence" value="ECO:0007669"/>
    <property type="project" value="InterPro"/>
</dbReference>
<keyword evidence="6" id="KW-0472">Membrane</keyword>
<sequence>MRARPILIALLLTGAAEVCAQEAAPLTIQECLESARRYNKDLIKAQQRLREVGYEHWDVRSRFFPTVSLEGRYYKPGLTDLENNPNPDEAVLRARQRILEFGGDAREEVQFRDRRRQALYDYEGRIRQALSNVRRNFYLAVLKTQQIQSRQEVLRAVNEKLRGIRVKYARGVAKEFDLLTAQLDSLQQEGQIQALLGEQRRLKLTLLRLIGRPTETDVALSGQVEPFPMGLEEAVAMALREDVQARQLREEVGEKQREHREAGLAYLPDVTFQMGIQNGWGVTSLDLSKSPQGRTWLVDLSSRMWLSRTASIPQDTRFFDRDRNRFAAFQVSMPLFSGFQRYGQAGVARERLYQAQTALRDREDEAERRVRELHQTLRVQTVRMEIGAQQLQIARRRLEIQERLRDLGLVTDLQVENFRGQFFSEQDRFFQIQDAYIGALEDLRQAIGYFD</sequence>
<dbReference type="SUPFAM" id="SSF56954">
    <property type="entry name" value="Outer membrane efflux proteins (OEP)"/>
    <property type="match status" value="1"/>
</dbReference>
<dbReference type="InterPro" id="IPR003423">
    <property type="entry name" value="OMP_efflux"/>
</dbReference>
<dbReference type="PANTHER" id="PTHR30026">
    <property type="entry name" value="OUTER MEMBRANE PROTEIN TOLC"/>
    <property type="match status" value="1"/>
</dbReference>
<dbReference type="AlphaFoldDB" id="A0A1F6D0L1"/>
<name>A0A1F6D0L1_HANXR</name>
<evidence type="ECO:0000256" key="8">
    <source>
        <dbReference type="SAM" id="SignalP"/>
    </source>
</evidence>
<dbReference type="GO" id="GO:1990281">
    <property type="term" value="C:efflux pump complex"/>
    <property type="evidence" value="ECO:0007669"/>
    <property type="project" value="TreeGrafter"/>
</dbReference>
<accession>A0A1F6D0L1</accession>
<keyword evidence="4" id="KW-1134">Transmembrane beta strand</keyword>
<keyword evidence="5" id="KW-0812">Transmembrane</keyword>
<gene>
    <name evidence="9" type="ORF">A3F84_27475</name>
</gene>
<proteinExistence type="inferred from homology"/>
<dbReference type="GO" id="GO:0009279">
    <property type="term" value="C:cell outer membrane"/>
    <property type="evidence" value="ECO:0007669"/>
    <property type="project" value="UniProtKB-SubCell"/>
</dbReference>
<comment type="subcellular location">
    <subcellularLocation>
        <location evidence="1">Cell outer membrane</location>
    </subcellularLocation>
</comment>
<evidence type="ECO:0008006" key="11">
    <source>
        <dbReference type="Google" id="ProtNLM"/>
    </source>
</evidence>
<evidence type="ECO:0000256" key="2">
    <source>
        <dbReference type="ARBA" id="ARBA00007613"/>
    </source>
</evidence>
<dbReference type="Gene3D" id="1.20.1600.10">
    <property type="entry name" value="Outer membrane efflux proteins (OEP)"/>
    <property type="match status" value="1"/>
</dbReference>
<dbReference type="EMBL" id="MFKF01000090">
    <property type="protein sequence ID" value="OGG54966.1"/>
    <property type="molecule type" value="Genomic_DNA"/>
</dbReference>
<protein>
    <recommendedName>
        <fullName evidence="11">Transporter</fullName>
    </recommendedName>
</protein>
<evidence type="ECO:0000256" key="1">
    <source>
        <dbReference type="ARBA" id="ARBA00004442"/>
    </source>
</evidence>
<evidence type="ECO:0000256" key="6">
    <source>
        <dbReference type="ARBA" id="ARBA00023136"/>
    </source>
</evidence>
<keyword evidence="7" id="KW-0998">Cell outer membrane</keyword>
<dbReference type="GO" id="GO:0015288">
    <property type="term" value="F:porin activity"/>
    <property type="evidence" value="ECO:0007669"/>
    <property type="project" value="TreeGrafter"/>
</dbReference>
<keyword evidence="8" id="KW-0732">Signal</keyword>
<feature type="signal peptide" evidence="8">
    <location>
        <begin position="1"/>
        <end position="20"/>
    </location>
</feature>
<evidence type="ECO:0000256" key="7">
    <source>
        <dbReference type="ARBA" id="ARBA00023237"/>
    </source>
</evidence>
<dbReference type="Pfam" id="PF02321">
    <property type="entry name" value="OEP"/>
    <property type="match status" value="2"/>
</dbReference>
<reference evidence="9 10" key="1">
    <citation type="journal article" date="2016" name="Nat. Commun.">
        <title>Thousands of microbial genomes shed light on interconnected biogeochemical processes in an aquifer system.</title>
        <authorList>
            <person name="Anantharaman K."/>
            <person name="Brown C.T."/>
            <person name="Hug L.A."/>
            <person name="Sharon I."/>
            <person name="Castelle C.J."/>
            <person name="Probst A.J."/>
            <person name="Thomas B.C."/>
            <person name="Singh A."/>
            <person name="Wilkins M.J."/>
            <person name="Karaoz U."/>
            <person name="Brodie E.L."/>
            <person name="Williams K.H."/>
            <person name="Hubbard S.S."/>
            <person name="Banfield J.F."/>
        </authorList>
    </citation>
    <scope>NUCLEOTIDE SEQUENCE [LARGE SCALE GENOMIC DNA]</scope>
    <source>
        <strain evidence="10">RIFCSPLOWO2_12_FULL_64_10</strain>
    </source>
</reference>
<dbReference type="InterPro" id="IPR051906">
    <property type="entry name" value="TolC-like"/>
</dbReference>
<dbReference type="Proteomes" id="UP000178606">
    <property type="component" value="Unassembled WGS sequence"/>
</dbReference>
<evidence type="ECO:0000313" key="9">
    <source>
        <dbReference type="EMBL" id="OGG54966.1"/>
    </source>
</evidence>
<evidence type="ECO:0000256" key="3">
    <source>
        <dbReference type="ARBA" id="ARBA00022448"/>
    </source>
</evidence>
<evidence type="ECO:0000313" key="10">
    <source>
        <dbReference type="Proteomes" id="UP000178606"/>
    </source>
</evidence>